<reference evidence="1 2" key="1">
    <citation type="journal article" date="2019" name="Appl. Microbiol. Biotechnol.">
        <title>Genome sequence of Isaria javanica and comparative genome analysis insights into family S53 peptidase evolution in fungal entomopathogens.</title>
        <authorList>
            <person name="Lin R."/>
            <person name="Zhang X."/>
            <person name="Xin B."/>
            <person name="Zou M."/>
            <person name="Gao Y."/>
            <person name="Qin F."/>
            <person name="Hu Q."/>
            <person name="Xie B."/>
            <person name="Cheng X."/>
        </authorList>
    </citation>
    <scope>NUCLEOTIDE SEQUENCE [LARGE SCALE GENOMIC DNA]</scope>
    <source>
        <strain evidence="1 2">IJ1G</strain>
    </source>
</reference>
<evidence type="ECO:0000313" key="2">
    <source>
        <dbReference type="Proteomes" id="UP000315783"/>
    </source>
</evidence>
<dbReference type="EMBL" id="SPUK01000014">
    <property type="protein sequence ID" value="TQV92731.1"/>
    <property type="molecule type" value="Genomic_DNA"/>
</dbReference>
<accession>A0A545UTD4</accession>
<evidence type="ECO:0000313" key="1">
    <source>
        <dbReference type="EMBL" id="TQV92731.1"/>
    </source>
</evidence>
<name>A0A545UTD4_9HYPO</name>
<proteinExistence type="predicted"/>
<dbReference type="AlphaFoldDB" id="A0A545UTD4"/>
<protein>
    <submittedName>
        <fullName evidence="1">Uncharacterized protein</fullName>
    </submittedName>
</protein>
<sequence length="70" mass="7996">MIFRLKRSLWQSMSLRGGSREAFTHPVVAPCAFQRSRVNTSASCRNTIAFRGINCLQLCTPETIEPIRQR</sequence>
<dbReference type="Proteomes" id="UP000315783">
    <property type="component" value="Unassembled WGS sequence"/>
</dbReference>
<gene>
    <name evidence="1" type="ORF">IF1G_08655</name>
</gene>
<keyword evidence="2" id="KW-1185">Reference proteome</keyword>
<organism evidence="1 2">
    <name type="scientific">Cordyceps javanica</name>
    <dbReference type="NCBI Taxonomy" id="43265"/>
    <lineage>
        <taxon>Eukaryota</taxon>
        <taxon>Fungi</taxon>
        <taxon>Dikarya</taxon>
        <taxon>Ascomycota</taxon>
        <taxon>Pezizomycotina</taxon>
        <taxon>Sordariomycetes</taxon>
        <taxon>Hypocreomycetidae</taxon>
        <taxon>Hypocreales</taxon>
        <taxon>Cordycipitaceae</taxon>
        <taxon>Cordyceps</taxon>
    </lineage>
</organism>
<comment type="caution">
    <text evidence="1">The sequence shown here is derived from an EMBL/GenBank/DDBJ whole genome shotgun (WGS) entry which is preliminary data.</text>
</comment>